<evidence type="ECO:0008006" key="4">
    <source>
        <dbReference type="Google" id="ProtNLM"/>
    </source>
</evidence>
<accession>A0AAE8U384</accession>
<evidence type="ECO:0000313" key="2">
    <source>
        <dbReference type="EMBL" id="TBF18880.1"/>
    </source>
</evidence>
<proteinExistence type="predicted"/>
<dbReference type="RefSeq" id="WP_130793087.1">
    <property type="nucleotide sequence ID" value="NZ_SIKX01000001.1"/>
</dbReference>
<feature type="transmembrane region" description="Helical" evidence="1">
    <location>
        <begin position="105"/>
        <end position="126"/>
    </location>
</feature>
<protein>
    <recommendedName>
        <fullName evidence="4">DUF805 domain-containing protein</fullName>
    </recommendedName>
</protein>
<keyword evidence="1" id="KW-0812">Transmembrane</keyword>
<dbReference type="Proteomes" id="UP000291892">
    <property type="component" value="Unassembled WGS sequence"/>
</dbReference>
<dbReference type="EMBL" id="SIKX01000001">
    <property type="protein sequence ID" value="TBF18880.1"/>
    <property type="molecule type" value="Genomic_DNA"/>
</dbReference>
<name>A0AAE8U384_9HYPH</name>
<comment type="caution">
    <text evidence="2">The sequence shown here is derived from an EMBL/GenBank/DDBJ whole genome shotgun (WGS) entry which is preliminary data.</text>
</comment>
<dbReference type="AlphaFoldDB" id="A0AAE8U384"/>
<evidence type="ECO:0000256" key="1">
    <source>
        <dbReference type="SAM" id="Phobius"/>
    </source>
</evidence>
<gene>
    <name evidence="2" type="ORF">ELG94_11420</name>
</gene>
<feature type="transmembrane region" description="Helical" evidence="1">
    <location>
        <begin position="18"/>
        <end position="37"/>
    </location>
</feature>
<reference evidence="2 3" key="1">
    <citation type="submission" date="2019-02" db="EMBL/GenBank/DDBJ databases">
        <title>The genomic architecture of introgression among sibling species of bacteria.</title>
        <authorList>
            <person name="Cavassim M.I.A."/>
            <person name="Moeskjaer S."/>
            <person name="Moslemi C."/>
            <person name="Fields B."/>
            <person name="Bachmann A."/>
            <person name="Vilhjalmsson B."/>
            <person name="Schierup M.H."/>
            <person name="Young J.P.W."/>
            <person name="Andersen S.U."/>
        </authorList>
    </citation>
    <scope>NUCLEOTIDE SEQUENCE [LARGE SCALE GENOMIC DNA]</scope>
    <source>
        <strain evidence="2 3">SM42</strain>
    </source>
</reference>
<evidence type="ECO:0000313" key="3">
    <source>
        <dbReference type="Proteomes" id="UP000291892"/>
    </source>
</evidence>
<sequence>MDFGLIFRTGDPLDRKHYLVGNLILWVFLGAVLLLGYNGAKLIDGTDKLAYGFAMVLLLAVAACILLFRLRRIVDIGFKNWNSAGLALIVYGVVAMLAGRIHPTAQIAVVAAFEIALLILPTGWNIRKDIPPVPPKSSW</sequence>
<keyword evidence="1" id="KW-1133">Transmembrane helix</keyword>
<feature type="transmembrane region" description="Helical" evidence="1">
    <location>
        <begin position="49"/>
        <end position="68"/>
    </location>
</feature>
<keyword evidence="1" id="KW-0472">Membrane</keyword>
<feature type="transmembrane region" description="Helical" evidence="1">
    <location>
        <begin position="80"/>
        <end position="99"/>
    </location>
</feature>
<organism evidence="2 3">
    <name type="scientific">Rhizobium ruizarguesonis</name>
    <dbReference type="NCBI Taxonomy" id="2081791"/>
    <lineage>
        <taxon>Bacteria</taxon>
        <taxon>Pseudomonadati</taxon>
        <taxon>Pseudomonadota</taxon>
        <taxon>Alphaproteobacteria</taxon>
        <taxon>Hyphomicrobiales</taxon>
        <taxon>Rhizobiaceae</taxon>
        <taxon>Rhizobium/Agrobacterium group</taxon>
        <taxon>Rhizobium</taxon>
    </lineage>
</organism>